<proteinExistence type="predicted"/>
<dbReference type="AlphaFoldDB" id="A0A4D7C9B6"/>
<keyword evidence="1" id="KW-1133">Transmembrane helix</keyword>
<name>A0A4D7C9B6_9SPHN</name>
<dbReference type="KEGG" id="hgn:E6W36_15045"/>
<feature type="transmembrane region" description="Helical" evidence="1">
    <location>
        <begin position="226"/>
        <end position="246"/>
    </location>
</feature>
<keyword evidence="1" id="KW-0812">Transmembrane</keyword>
<dbReference type="Proteomes" id="UP000298714">
    <property type="component" value="Chromosome"/>
</dbReference>
<gene>
    <name evidence="2" type="ORF">E6W36_15045</name>
</gene>
<dbReference type="Pfam" id="PF12040">
    <property type="entry name" value="DUF3526"/>
    <property type="match status" value="1"/>
</dbReference>
<dbReference type="InterPro" id="IPR021913">
    <property type="entry name" value="DUF3526"/>
</dbReference>
<reference evidence="3" key="1">
    <citation type="submission" date="2019-04" db="EMBL/GenBank/DDBJ databases">
        <title>Complete genome sequence of Sphingomonas sp. W1-2-3.</title>
        <authorList>
            <person name="Im W.T."/>
        </authorList>
    </citation>
    <scope>NUCLEOTIDE SEQUENCE [LARGE SCALE GENOMIC DNA]</scope>
    <source>
        <strain evidence="3">W1-2-3</strain>
    </source>
</reference>
<feature type="transmembrane region" description="Helical" evidence="1">
    <location>
        <begin position="53"/>
        <end position="74"/>
    </location>
</feature>
<sequence>MAAAFLLLTGPEVPGRASAALFWSLAALGLLAFWAALIAFVNSLRITAESAALALVGLWAAVTLILPAALSALVQVAYPPPSRFEQIAAGRAIEISSTREYENDHPELAGDGFDARLASIRKSWSIAKQVDAATREQDLAFDRQLAAQQHFAVGLSWLSPAMIAAQAMERAAGTDAASAAAFRAEANSFLESFRAFGGGFVERGEIMTPGDFGEIPAFTMTPRNPGAGLAITALFALAILFAGLAARRYRKIELS</sequence>
<organism evidence="2 3">
    <name type="scientific">Hankyongella ginsenosidimutans</name>
    <dbReference type="NCBI Taxonomy" id="1763828"/>
    <lineage>
        <taxon>Bacteria</taxon>
        <taxon>Pseudomonadati</taxon>
        <taxon>Pseudomonadota</taxon>
        <taxon>Alphaproteobacteria</taxon>
        <taxon>Sphingomonadales</taxon>
        <taxon>Sphingomonadaceae</taxon>
        <taxon>Hankyongella</taxon>
    </lineage>
</organism>
<accession>A0A4D7C9B6</accession>
<protein>
    <submittedName>
        <fullName evidence="2">DUF3526 domain-containing protein</fullName>
    </submittedName>
</protein>
<feature type="transmembrane region" description="Helical" evidence="1">
    <location>
        <begin position="20"/>
        <end position="41"/>
    </location>
</feature>
<keyword evidence="1" id="KW-0472">Membrane</keyword>
<evidence type="ECO:0000313" key="3">
    <source>
        <dbReference type="Proteomes" id="UP000298714"/>
    </source>
</evidence>
<evidence type="ECO:0000313" key="2">
    <source>
        <dbReference type="EMBL" id="QCI80348.1"/>
    </source>
</evidence>
<dbReference type="EMBL" id="CP039704">
    <property type="protein sequence ID" value="QCI80348.1"/>
    <property type="molecule type" value="Genomic_DNA"/>
</dbReference>
<keyword evidence="3" id="KW-1185">Reference proteome</keyword>
<evidence type="ECO:0000256" key="1">
    <source>
        <dbReference type="SAM" id="Phobius"/>
    </source>
</evidence>